<dbReference type="Proteomes" id="UP000178240">
    <property type="component" value="Unassembled WGS sequence"/>
</dbReference>
<dbReference type="SUPFAM" id="SSF110849">
    <property type="entry name" value="ParB/Sulfiredoxin"/>
    <property type="match status" value="1"/>
</dbReference>
<feature type="domain" description="ParB-like N-terminal" evidence="1">
    <location>
        <begin position="3"/>
        <end position="83"/>
    </location>
</feature>
<dbReference type="AlphaFoldDB" id="A0A1G1Y0S5"/>
<organism evidence="2 3">
    <name type="scientific">Candidatus Buchananbacteria bacterium RIFCSPHIGHO2_01_FULL_44_11</name>
    <dbReference type="NCBI Taxonomy" id="1797535"/>
    <lineage>
        <taxon>Bacteria</taxon>
        <taxon>Candidatus Buchananiibacteriota</taxon>
    </lineage>
</organism>
<comment type="caution">
    <text evidence="2">The sequence shown here is derived from an EMBL/GenBank/DDBJ whole genome shotgun (WGS) entry which is preliminary data.</text>
</comment>
<dbReference type="CDD" id="cd16400">
    <property type="entry name" value="ParB_Srx_like_nuclease"/>
    <property type="match status" value="1"/>
</dbReference>
<sequence>MIKLVNLEKLKAHERVGKNRLAEAKKIISSNRFFTKPIVVEKEHLIILDGHHRAEALKDLGYRKIPAYLVDYADKKIKVSSRRRGRIINKNLIIKRALSGQLYPFRTSRHLILNRPKNFKIKLSKLK</sequence>
<dbReference type="EMBL" id="MHIE01000011">
    <property type="protein sequence ID" value="OGY45821.1"/>
    <property type="molecule type" value="Genomic_DNA"/>
</dbReference>
<accession>A0A1G1Y0S5</accession>
<dbReference type="Pfam" id="PF02195">
    <property type="entry name" value="ParB_N"/>
    <property type="match status" value="1"/>
</dbReference>
<dbReference type="SMART" id="SM00470">
    <property type="entry name" value="ParB"/>
    <property type="match status" value="1"/>
</dbReference>
<dbReference type="InterPro" id="IPR003115">
    <property type="entry name" value="ParB_N"/>
</dbReference>
<reference evidence="2 3" key="1">
    <citation type="journal article" date="2016" name="Nat. Commun.">
        <title>Thousands of microbial genomes shed light on interconnected biogeochemical processes in an aquifer system.</title>
        <authorList>
            <person name="Anantharaman K."/>
            <person name="Brown C.T."/>
            <person name="Hug L.A."/>
            <person name="Sharon I."/>
            <person name="Castelle C.J."/>
            <person name="Probst A.J."/>
            <person name="Thomas B.C."/>
            <person name="Singh A."/>
            <person name="Wilkins M.J."/>
            <person name="Karaoz U."/>
            <person name="Brodie E.L."/>
            <person name="Williams K.H."/>
            <person name="Hubbard S.S."/>
            <person name="Banfield J.F."/>
        </authorList>
    </citation>
    <scope>NUCLEOTIDE SEQUENCE [LARGE SCALE GENOMIC DNA]</scope>
</reference>
<evidence type="ECO:0000313" key="3">
    <source>
        <dbReference type="Proteomes" id="UP000178240"/>
    </source>
</evidence>
<protein>
    <recommendedName>
        <fullName evidence="1">ParB-like N-terminal domain-containing protein</fullName>
    </recommendedName>
</protein>
<evidence type="ECO:0000259" key="1">
    <source>
        <dbReference type="SMART" id="SM00470"/>
    </source>
</evidence>
<dbReference type="Gene3D" id="3.90.1530.10">
    <property type="entry name" value="Conserved hypothetical protein from pyrococcus furiosus pfu- 392566-001, ParB domain"/>
    <property type="match status" value="1"/>
</dbReference>
<dbReference type="InterPro" id="IPR036086">
    <property type="entry name" value="ParB/Sulfiredoxin_sf"/>
</dbReference>
<name>A0A1G1Y0S5_9BACT</name>
<proteinExistence type="predicted"/>
<dbReference type="STRING" id="1797535.A2744_00230"/>
<gene>
    <name evidence="2" type="ORF">A2744_00230</name>
</gene>
<evidence type="ECO:0000313" key="2">
    <source>
        <dbReference type="EMBL" id="OGY45821.1"/>
    </source>
</evidence>